<accession>A0A1I6LXY4</accession>
<organism evidence="1 2">
    <name type="scientific">Yoonia litorea</name>
    <dbReference type="NCBI Taxonomy" id="1123755"/>
    <lineage>
        <taxon>Bacteria</taxon>
        <taxon>Pseudomonadati</taxon>
        <taxon>Pseudomonadota</taxon>
        <taxon>Alphaproteobacteria</taxon>
        <taxon>Rhodobacterales</taxon>
        <taxon>Paracoccaceae</taxon>
        <taxon>Yoonia</taxon>
    </lineage>
</organism>
<sequence length="69" mass="7555">MRPLDDRLLAAHARDDRIGLVDLYTEAADAAASLDAACFYLTQAYIFGLESNHPAVPTLHARLSKEGRV</sequence>
<dbReference type="Proteomes" id="UP000198926">
    <property type="component" value="Unassembled WGS sequence"/>
</dbReference>
<protein>
    <submittedName>
        <fullName evidence="1">Uncharacterized protein</fullName>
    </submittedName>
</protein>
<dbReference type="STRING" id="1123755.SAMN05444714_1008"/>
<dbReference type="RefSeq" id="WP_090204713.1">
    <property type="nucleotide sequence ID" value="NZ_FOZM01000001.1"/>
</dbReference>
<dbReference type="OrthoDB" id="7864216at2"/>
<evidence type="ECO:0000313" key="1">
    <source>
        <dbReference type="EMBL" id="SFS08316.1"/>
    </source>
</evidence>
<proteinExistence type="predicted"/>
<gene>
    <name evidence="1" type="ORF">SAMN05444714_1008</name>
</gene>
<dbReference type="AlphaFoldDB" id="A0A1I6LXY4"/>
<reference evidence="1 2" key="1">
    <citation type="submission" date="2016-10" db="EMBL/GenBank/DDBJ databases">
        <authorList>
            <person name="de Groot N.N."/>
        </authorList>
    </citation>
    <scope>NUCLEOTIDE SEQUENCE [LARGE SCALE GENOMIC DNA]</scope>
    <source>
        <strain evidence="1 2">DSM 29433</strain>
    </source>
</reference>
<keyword evidence="2" id="KW-1185">Reference proteome</keyword>
<name>A0A1I6LXY4_9RHOB</name>
<evidence type="ECO:0000313" key="2">
    <source>
        <dbReference type="Proteomes" id="UP000198926"/>
    </source>
</evidence>
<dbReference type="EMBL" id="FOZM01000001">
    <property type="protein sequence ID" value="SFS08316.1"/>
    <property type="molecule type" value="Genomic_DNA"/>
</dbReference>